<reference evidence="3" key="1">
    <citation type="submission" date="2015-10" db="EMBL/GenBank/DDBJ databases">
        <authorList>
            <person name="Gilbert D.G."/>
        </authorList>
    </citation>
    <scope>NUCLEOTIDE SEQUENCE</scope>
</reference>
<dbReference type="PANTHER" id="PTHR30273">
    <property type="entry name" value="PERIPLASMIC SIGNAL SENSOR AND SIGMA FACTOR ACTIVATOR FECR-RELATED"/>
    <property type="match status" value="1"/>
</dbReference>
<keyword evidence="1" id="KW-0812">Transmembrane</keyword>
<feature type="transmembrane region" description="Helical" evidence="1">
    <location>
        <begin position="55"/>
        <end position="77"/>
    </location>
</feature>
<sequence length="295" mass="31636">MAEDAAPAVPPPLAAEIQATLDDPALTEALEQSASFGRLSDGDILAMRGARRRGIATFGAAVLVAALGVGGWSNGWFVSGPAPIVAHYETQRGEQRDVALADGSTLHLNGATSLDVTLDEKQRHVALNRGEAYFDVAHEKDRPFVVRAGASSTRVLGTAFDVDMARGEVKLAVYRGRVRFGGIGMDSHSVEVPAGWRSRFEGGVAHAPTRFDATQQDWRQDWVDTDDMRLADLVDALNRRGGPVILEPSPALGSIALSGRFKLDKPQQLLRAIGTVYGFQVVTEGEKLRLAPAEQ</sequence>
<organism evidence="3">
    <name type="scientific">hydrothermal vent metagenome</name>
    <dbReference type="NCBI Taxonomy" id="652676"/>
    <lineage>
        <taxon>unclassified sequences</taxon>
        <taxon>metagenomes</taxon>
        <taxon>ecological metagenomes</taxon>
    </lineage>
</organism>
<gene>
    <name evidence="3" type="ORF">MGWOODY_Smn2843</name>
</gene>
<keyword evidence="1" id="KW-1133">Transmembrane helix</keyword>
<dbReference type="AlphaFoldDB" id="A0A160TJ56"/>
<name>A0A160TJ56_9ZZZZ</name>
<dbReference type="PANTHER" id="PTHR30273:SF2">
    <property type="entry name" value="PROTEIN FECR"/>
    <property type="match status" value="1"/>
</dbReference>
<dbReference type="Pfam" id="PF04773">
    <property type="entry name" value="FecR"/>
    <property type="match status" value="1"/>
</dbReference>
<keyword evidence="1" id="KW-0472">Membrane</keyword>
<protein>
    <submittedName>
        <fullName evidence="3">Putative anti-sigma factor</fullName>
    </submittedName>
</protein>
<evidence type="ECO:0000256" key="1">
    <source>
        <dbReference type="SAM" id="Phobius"/>
    </source>
</evidence>
<accession>A0A160TJ56</accession>
<dbReference type="InterPro" id="IPR012373">
    <property type="entry name" value="Ferrdict_sens_TM"/>
</dbReference>
<dbReference type="PIRSF" id="PIRSF018266">
    <property type="entry name" value="FecR"/>
    <property type="match status" value="1"/>
</dbReference>
<feature type="domain" description="FecR protein" evidence="2">
    <location>
        <begin position="88"/>
        <end position="179"/>
    </location>
</feature>
<proteinExistence type="predicted"/>
<dbReference type="GO" id="GO:0016989">
    <property type="term" value="F:sigma factor antagonist activity"/>
    <property type="evidence" value="ECO:0007669"/>
    <property type="project" value="TreeGrafter"/>
</dbReference>
<dbReference type="EMBL" id="CZQE01000125">
    <property type="protein sequence ID" value="CUS44258.1"/>
    <property type="molecule type" value="Genomic_DNA"/>
</dbReference>
<evidence type="ECO:0000313" key="3">
    <source>
        <dbReference type="EMBL" id="CUS44258.1"/>
    </source>
</evidence>
<dbReference type="Gene3D" id="2.60.120.1440">
    <property type="match status" value="1"/>
</dbReference>
<dbReference type="InterPro" id="IPR006860">
    <property type="entry name" value="FecR"/>
</dbReference>
<evidence type="ECO:0000259" key="2">
    <source>
        <dbReference type="Pfam" id="PF04773"/>
    </source>
</evidence>